<reference evidence="2" key="1">
    <citation type="submission" date="2020-11" db="EMBL/GenBank/DDBJ databases">
        <authorList>
            <person name="Tran Van P."/>
        </authorList>
    </citation>
    <scope>NUCLEOTIDE SEQUENCE</scope>
</reference>
<feature type="transmembrane region" description="Helical" evidence="1">
    <location>
        <begin position="399"/>
        <end position="421"/>
    </location>
</feature>
<dbReference type="PANTHER" id="PTHR21838">
    <property type="entry name" value="COILED-COIL DOMAIN-CONTAINING PROTEIN 137"/>
    <property type="match status" value="1"/>
</dbReference>
<dbReference type="EMBL" id="OD565458">
    <property type="protein sequence ID" value="CAD7441827.1"/>
    <property type="molecule type" value="Genomic_DNA"/>
</dbReference>
<evidence type="ECO:0000256" key="1">
    <source>
        <dbReference type="SAM" id="Phobius"/>
    </source>
</evidence>
<dbReference type="PANTHER" id="PTHR21838:SF2">
    <property type="entry name" value="COILED-COIL DOMAIN-CONTAINING PROTEIN 137"/>
    <property type="match status" value="1"/>
</dbReference>
<protein>
    <submittedName>
        <fullName evidence="2">Uncharacterized protein</fullName>
    </submittedName>
</protein>
<keyword evidence="1" id="KW-0812">Transmembrane</keyword>
<sequence length="444" mass="49914">MCIRTKLGQDKMVDTMAASITKVRALNANGSRKLLISLAGTSQPLATELRDDLVCRDARDRCHKGRLPPIAETYELEEAKTHETPLAYAAKNKVTKGTAAHPTSPNEVITSNWPIPEGDRIYSTEPAKEAPPGILMWESTGSSWRSATRHCDAWIPREAVAGTLPGTGVEKFLEKQPDDATQGGDRQISEKLPGLLKKVNGTPAHPDEQEMPASVHRIIKLKQMTKERLKKRKTNKLQVVERKKPIVYGMTRPEKPAPVFTQFPGESDQSFLWRVDHACKEVIAEAKFEKKFGVDVKRDIYTGAVIGVTKKPKDELSKIMMEGNTGKKKRELKPKNILSQVNKHKRSKLKLSKKNDLKEDRFSSYQDEVKFGEVVHGPPDLTAPRKANKETNGSRFHPWSGYGITFFLWVLIMYLHLGWALRPSLDARTSTDVQRWKEGSAHPD</sequence>
<dbReference type="InterPro" id="IPR026680">
    <property type="entry name" value="CCDC137"/>
</dbReference>
<evidence type="ECO:0000313" key="2">
    <source>
        <dbReference type="EMBL" id="CAD7441827.1"/>
    </source>
</evidence>
<organism evidence="2">
    <name type="scientific">Timema bartmani</name>
    <dbReference type="NCBI Taxonomy" id="61472"/>
    <lineage>
        <taxon>Eukaryota</taxon>
        <taxon>Metazoa</taxon>
        <taxon>Ecdysozoa</taxon>
        <taxon>Arthropoda</taxon>
        <taxon>Hexapoda</taxon>
        <taxon>Insecta</taxon>
        <taxon>Pterygota</taxon>
        <taxon>Neoptera</taxon>
        <taxon>Polyneoptera</taxon>
        <taxon>Phasmatodea</taxon>
        <taxon>Timematodea</taxon>
        <taxon>Timematoidea</taxon>
        <taxon>Timematidae</taxon>
        <taxon>Timema</taxon>
    </lineage>
</organism>
<dbReference type="AlphaFoldDB" id="A0A7R9EUT0"/>
<name>A0A7R9EUT0_9NEOP</name>
<keyword evidence="1" id="KW-1133">Transmembrane helix</keyword>
<proteinExistence type="predicted"/>
<accession>A0A7R9EUT0</accession>
<keyword evidence="1" id="KW-0472">Membrane</keyword>
<dbReference type="GO" id="GO:0005634">
    <property type="term" value="C:nucleus"/>
    <property type="evidence" value="ECO:0007669"/>
    <property type="project" value="TreeGrafter"/>
</dbReference>
<gene>
    <name evidence="2" type="ORF">TBIB3V08_LOCUS4278</name>
</gene>